<name>A0ABR0LEW0_9PEZI</name>
<proteinExistence type="predicted"/>
<gene>
    <name evidence="2" type="primary">ATG9_1</name>
    <name evidence="2" type="ORF">LTR32_000807</name>
</gene>
<feature type="region of interest" description="Disordered" evidence="1">
    <location>
        <begin position="95"/>
        <end position="118"/>
    </location>
</feature>
<evidence type="ECO:0000313" key="2">
    <source>
        <dbReference type="EMBL" id="KAK5147788.1"/>
    </source>
</evidence>
<dbReference type="EMBL" id="JAVRRR010000025">
    <property type="protein sequence ID" value="KAK5147788.1"/>
    <property type="molecule type" value="Genomic_DNA"/>
</dbReference>
<accession>A0ABR0LEW0</accession>
<protein>
    <submittedName>
        <fullName evidence="2">Autophagy protein atg9</fullName>
    </submittedName>
</protein>
<reference evidence="2 3" key="1">
    <citation type="submission" date="2023-08" db="EMBL/GenBank/DDBJ databases">
        <title>Black Yeasts Isolated from many extreme environments.</title>
        <authorList>
            <person name="Coleine C."/>
            <person name="Stajich J.E."/>
            <person name="Selbmann L."/>
        </authorList>
    </citation>
    <scope>NUCLEOTIDE SEQUENCE [LARGE SCALE GENOMIC DNA]</scope>
    <source>
        <strain evidence="2 3">CCFEE 5386</strain>
    </source>
</reference>
<evidence type="ECO:0000256" key="1">
    <source>
        <dbReference type="SAM" id="MobiDB-lite"/>
    </source>
</evidence>
<keyword evidence="3" id="KW-1185">Reference proteome</keyword>
<feature type="region of interest" description="Disordered" evidence="1">
    <location>
        <begin position="1"/>
        <end position="77"/>
    </location>
</feature>
<comment type="caution">
    <text evidence="2">The sequence shown here is derived from an EMBL/GenBank/DDBJ whole genome shotgun (WGS) entry which is preliminary data.</text>
</comment>
<dbReference type="Proteomes" id="UP001308179">
    <property type="component" value="Unassembled WGS sequence"/>
</dbReference>
<feature type="compositionally biased region" description="Basic and acidic residues" evidence="1">
    <location>
        <begin position="52"/>
        <end position="65"/>
    </location>
</feature>
<feature type="compositionally biased region" description="Acidic residues" evidence="1">
    <location>
        <begin position="102"/>
        <end position="111"/>
    </location>
</feature>
<evidence type="ECO:0000313" key="3">
    <source>
        <dbReference type="Proteomes" id="UP001308179"/>
    </source>
</evidence>
<organism evidence="2 3">
    <name type="scientific">Rachicladosporium monterosium</name>
    <dbReference type="NCBI Taxonomy" id="1507873"/>
    <lineage>
        <taxon>Eukaryota</taxon>
        <taxon>Fungi</taxon>
        <taxon>Dikarya</taxon>
        <taxon>Ascomycota</taxon>
        <taxon>Pezizomycotina</taxon>
        <taxon>Dothideomycetes</taxon>
        <taxon>Dothideomycetidae</taxon>
        <taxon>Cladosporiales</taxon>
        <taxon>Cladosporiaceae</taxon>
        <taxon>Rachicladosporium</taxon>
    </lineage>
</organism>
<sequence length="139" mass="14640">MLSPSAIAEETDVTAAKPGLATRNHGLSKQPHLFDRPHSHAGLGHPSPRQPAVDRKPPKRLDAPGKRAAVGSPGTLGVSESVMICNDSDLHDLALPEKDITESDTDADEDGEKAGKPGVLGMLYQYSKAQTEKGTGVKI</sequence>